<feature type="domain" description="ANTAR" evidence="5">
    <location>
        <begin position="169"/>
        <end position="230"/>
    </location>
</feature>
<dbReference type="SUPFAM" id="SSF55781">
    <property type="entry name" value="GAF domain-like"/>
    <property type="match status" value="1"/>
</dbReference>
<dbReference type="Gene3D" id="3.30.450.40">
    <property type="match status" value="1"/>
</dbReference>
<dbReference type="Gene3D" id="1.10.10.10">
    <property type="entry name" value="Winged helix-like DNA-binding domain superfamily/Winged helix DNA-binding domain"/>
    <property type="match status" value="1"/>
</dbReference>
<evidence type="ECO:0000313" key="7">
    <source>
        <dbReference type="Proteomes" id="UP001239267"/>
    </source>
</evidence>
<evidence type="ECO:0000313" key="6">
    <source>
        <dbReference type="EMBL" id="MDQ0145840.1"/>
    </source>
</evidence>
<dbReference type="InterPro" id="IPR036388">
    <property type="entry name" value="WH-like_DNA-bd_sf"/>
</dbReference>
<protein>
    <submittedName>
        <fullName evidence="6">GAF domain-containing protein</fullName>
    </submittedName>
</protein>
<dbReference type="Pfam" id="PF03861">
    <property type="entry name" value="ANTAR"/>
    <property type="match status" value="1"/>
</dbReference>
<name>A0AAJ1WFG7_9MICC</name>
<dbReference type="PROSITE" id="PS50921">
    <property type="entry name" value="ANTAR"/>
    <property type="match status" value="1"/>
</dbReference>
<organism evidence="6 7">
    <name type="scientific">Pseudarthrobacter niigatensis</name>
    <dbReference type="NCBI Taxonomy" id="369935"/>
    <lineage>
        <taxon>Bacteria</taxon>
        <taxon>Bacillati</taxon>
        <taxon>Actinomycetota</taxon>
        <taxon>Actinomycetes</taxon>
        <taxon>Micrococcales</taxon>
        <taxon>Micrococcaceae</taxon>
        <taxon>Pseudarthrobacter</taxon>
    </lineage>
</organism>
<keyword evidence="1" id="KW-0808">Transferase</keyword>
<dbReference type="InterPro" id="IPR003018">
    <property type="entry name" value="GAF"/>
</dbReference>
<evidence type="ECO:0000259" key="5">
    <source>
        <dbReference type="PROSITE" id="PS50921"/>
    </source>
</evidence>
<dbReference type="InterPro" id="IPR005561">
    <property type="entry name" value="ANTAR"/>
</dbReference>
<dbReference type="AlphaFoldDB" id="A0AAJ1WFG7"/>
<dbReference type="InterPro" id="IPR011006">
    <property type="entry name" value="CheY-like_superfamily"/>
</dbReference>
<dbReference type="Proteomes" id="UP001239267">
    <property type="component" value="Unassembled WGS sequence"/>
</dbReference>
<dbReference type="Pfam" id="PF13185">
    <property type="entry name" value="GAF_2"/>
    <property type="match status" value="1"/>
</dbReference>
<dbReference type="SUPFAM" id="SSF52172">
    <property type="entry name" value="CheY-like"/>
    <property type="match status" value="1"/>
</dbReference>
<dbReference type="InterPro" id="IPR012074">
    <property type="entry name" value="GAF_ANTAR"/>
</dbReference>
<accession>A0AAJ1WFG7</accession>
<dbReference type="InterPro" id="IPR029016">
    <property type="entry name" value="GAF-like_dom_sf"/>
</dbReference>
<dbReference type="EMBL" id="JAUSTB010000004">
    <property type="protein sequence ID" value="MDQ0145840.1"/>
    <property type="molecule type" value="Genomic_DNA"/>
</dbReference>
<evidence type="ECO:0000256" key="3">
    <source>
        <dbReference type="ARBA" id="ARBA00023015"/>
    </source>
</evidence>
<evidence type="ECO:0000256" key="4">
    <source>
        <dbReference type="ARBA" id="ARBA00023163"/>
    </source>
</evidence>
<gene>
    <name evidence="6" type="ORF">J2T23_001732</name>
</gene>
<keyword evidence="4" id="KW-0804">Transcription</keyword>
<keyword evidence="3" id="KW-0805">Transcription regulation</keyword>
<dbReference type="GO" id="GO:0016301">
    <property type="term" value="F:kinase activity"/>
    <property type="evidence" value="ECO:0007669"/>
    <property type="project" value="UniProtKB-KW"/>
</dbReference>
<proteinExistence type="predicted"/>
<keyword evidence="2" id="KW-0418">Kinase</keyword>
<dbReference type="SMART" id="SM01012">
    <property type="entry name" value="ANTAR"/>
    <property type="match status" value="1"/>
</dbReference>
<evidence type="ECO:0000256" key="1">
    <source>
        <dbReference type="ARBA" id="ARBA00022679"/>
    </source>
</evidence>
<keyword evidence="7" id="KW-1185">Reference proteome</keyword>
<dbReference type="SMART" id="SM00065">
    <property type="entry name" value="GAF"/>
    <property type="match status" value="1"/>
</dbReference>
<comment type="caution">
    <text evidence="6">The sequence shown here is derived from an EMBL/GenBank/DDBJ whole genome shotgun (WGS) entry which is preliminary data.</text>
</comment>
<reference evidence="6 7" key="1">
    <citation type="submission" date="2023-07" db="EMBL/GenBank/DDBJ databases">
        <title>Sorghum-associated microbial communities from plants grown in Nebraska, USA.</title>
        <authorList>
            <person name="Schachtman D."/>
        </authorList>
    </citation>
    <scope>NUCLEOTIDE SEQUENCE [LARGE SCALE GENOMIC DNA]</scope>
    <source>
        <strain evidence="6 7">DS1001</strain>
    </source>
</reference>
<dbReference type="PIRSF" id="PIRSF036625">
    <property type="entry name" value="GAF_ANTAR"/>
    <property type="match status" value="1"/>
</dbReference>
<evidence type="ECO:0000256" key="2">
    <source>
        <dbReference type="ARBA" id="ARBA00022777"/>
    </source>
</evidence>
<dbReference type="GO" id="GO:0003723">
    <property type="term" value="F:RNA binding"/>
    <property type="evidence" value="ECO:0007669"/>
    <property type="project" value="InterPro"/>
</dbReference>
<dbReference type="RefSeq" id="WP_141183096.1">
    <property type="nucleotide sequence ID" value="NZ_JAUSTB010000004.1"/>
</dbReference>
<sequence length="244" mass="25893">MGTLNNDEPFVQLHDLIIGSSNVADFLSELSAVAASTLSDAAGVFIECGVTLRRRKRSATIAGSSERAAVLDKLEQVLGEGPCIASLDAMQPMILSDVETDTRWPEYQKVLADNGCRSVLGVPLALDADQAAALNFFAAEPGVFAPNVLRTAEGFADLAGRALRLALRIADAQNLADDLKAAMANRTTIDLACGVIMAQNRCTQDEAMALLTKASSHRNQKLRDLAAEVLGRVSDGPVTTHFDP</sequence>